<dbReference type="GO" id="GO:0004673">
    <property type="term" value="F:protein histidine kinase activity"/>
    <property type="evidence" value="ECO:0007669"/>
    <property type="project" value="UniProtKB-EC"/>
</dbReference>
<dbReference type="CDD" id="cd00075">
    <property type="entry name" value="HATPase"/>
    <property type="match status" value="1"/>
</dbReference>
<reference evidence="17" key="1">
    <citation type="submission" date="2021-04" db="EMBL/GenBank/DDBJ databases">
        <title>Oceanospirillales bacteria with DddD are important DMSP degraders in coastal seawater.</title>
        <authorList>
            <person name="Liu J."/>
        </authorList>
    </citation>
    <scope>NUCLEOTIDE SEQUENCE</scope>
    <source>
        <strain evidence="17">D13-4</strain>
    </source>
</reference>
<dbReference type="EMBL" id="CP073346">
    <property type="protein sequence ID" value="UTW09924.1"/>
    <property type="molecule type" value="Genomic_DNA"/>
</dbReference>
<dbReference type="SUPFAM" id="SSF47384">
    <property type="entry name" value="Homodimeric domain of signal transducing histidine kinase"/>
    <property type="match status" value="1"/>
</dbReference>
<dbReference type="RefSeq" id="WP_255840536.1">
    <property type="nucleotide sequence ID" value="NZ_CP073346.1"/>
</dbReference>
<dbReference type="InterPro" id="IPR050428">
    <property type="entry name" value="TCS_sensor_his_kinase"/>
</dbReference>
<keyword evidence="8 14" id="KW-0547">Nucleotide-binding</keyword>
<keyword evidence="12 14" id="KW-0902">Two-component regulatory system</keyword>
<sequence>MNRLSLTARMSLMFMLAVAAVLTIAALSFNRLSQHHFELLDRQTLEEKLASTQGILRAAPGTDLAKARGQLNALLGAHHDLSALILDGDGSVLFSSTDSLSIPARYRRYPEATLWEWQAGKRMYRGITAPVPIARGEPLTVLLALDVTTHMSFFGTLQRWFWFGLAISALVSAGLGWVVARSGLRPLRRVTELAASMSAKSLNERIPLEPVPLELQQLATSFNAMLGRLDEAFVRLSSFSADIAHELRTPLSSLMTHTEVILSRKRDVEAYEENLHSNLEDLRRMARMIDDMLFLAKSDNGLIIPQQQPVALESVVSKLFDYYQLLADERGITLRVSGAASVCGDPLMLHRAISNLLSNALRYTAEGQVISVDIRQSDSAVELVVENPGESIAPEHLERLFDRFYRADPARREGGPSNAGLGLAITRSIVEAHGGRIWCTSMDGRTAFHMAFAS</sequence>
<dbReference type="Gene3D" id="3.30.565.10">
    <property type="entry name" value="Histidine kinase-like ATPase, C-terminal domain"/>
    <property type="match status" value="1"/>
</dbReference>
<keyword evidence="18" id="KW-1185">Reference proteome</keyword>
<dbReference type="Pfam" id="PF21085">
    <property type="entry name" value="CusS"/>
    <property type="match status" value="1"/>
</dbReference>
<evidence type="ECO:0000256" key="7">
    <source>
        <dbReference type="ARBA" id="ARBA00022692"/>
    </source>
</evidence>
<dbReference type="PROSITE" id="PS50109">
    <property type="entry name" value="HIS_KIN"/>
    <property type="match status" value="1"/>
</dbReference>
<dbReference type="SMART" id="SM00304">
    <property type="entry name" value="HAMP"/>
    <property type="match status" value="1"/>
</dbReference>
<dbReference type="InterPro" id="IPR003594">
    <property type="entry name" value="HATPase_dom"/>
</dbReference>
<proteinExistence type="predicted"/>
<dbReference type="InterPro" id="IPR003660">
    <property type="entry name" value="HAMP_dom"/>
</dbReference>
<dbReference type="InterPro" id="IPR006290">
    <property type="entry name" value="CztS_silS_copS"/>
</dbReference>
<evidence type="ECO:0000256" key="1">
    <source>
        <dbReference type="ARBA" id="ARBA00000085"/>
    </source>
</evidence>
<keyword evidence="10 14" id="KW-0067">ATP-binding</keyword>
<keyword evidence="7 14" id="KW-0812">Transmembrane</keyword>
<dbReference type="InterPro" id="IPR005467">
    <property type="entry name" value="His_kinase_dom"/>
</dbReference>
<dbReference type="PROSITE" id="PS50885">
    <property type="entry name" value="HAMP"/>
    <property type="match status" value="1"/>
</dbReference>
<evidence type="ECO:0000256" key="6">
    <source>
        <dbReference type="ARBA" id="ARBA00022679"/>
    </source>
</evidence>
<dbReference type="EC" id="2.7.13.3" evidence="14"/>
<keyword evidence="3 14" id="KW-1003">Cell membrane</keyword>
<dbReference type="Pfam" id="PF00512">
    <property type="entry name" value="HisKA"/>
    <property type="match status" value="1"/>
</dbReference>
<evidence type="ECO:0000256" key="8">
    <source>
        <dbReference type="ARBA" id="ARBA00022741"/>
    </source>
</evidence>
<evidence type="ECO:0000256" key="11">
    <source>
        <dbReference type="ARBA" id="ARBA00022989"/>
    </source>
</evidence>
<comment type="catalytic activity">
    <reaction evidence="1 14">
        <text>ATP + protein L-histidine = ADP + protein N-phospho-L-histidine.</text>
        <dbReference type="EC" id="2.7.13.3"/>
    </reaction>
</comment>
<keyword evidence="13 14" id="KW-0472">Membrane</keyword>
<evidence type="ECO:0000256" key="14">
    <source>
        <dbReference type="RuleBase" id="RU364088"/>
    </source>
</evidence>
<dbReference type="PRINTS" id="PR00344">
    <property type="entry name" value="BCTRLSENSOR"/>
</dbReference>
<evidence type="ECO:0000256" key="3">
    <source>
        <dbReference type="ARBA" id="ARBA00022475"/>
    </source>
</evidence>
<evidence type="ECO:0000313" key="18">
    <source>
        <dbReference type="Proteomes" id="UP001059672"/>
    </source>
</evidence>
<evidence type="ECO:0000256" key="9">
    <source>
        <dbReference type="ARBA" id="ARBA00022777"/>
    </source>
</evidence>
<feature type="domain" description="HAMP" evidence="16">
    <location>
        <begin position="181"/>
        <end position="234"/>
    </location>
</feature>
<evidence type="ECO:0000313" key="17">
    <source>
        <dbReference type="EMBL" id="UTW09924.1"/>
    </source>
</evidence>
<evidence type="ECO:0000256" key="12">
    <source>
        <dbReference type="ARBA" id="ARBA00023012"/>
    </source>
</evidence>
<evidence type="ECO:0000256" key="4">
    <source>
        <dbReference type="ARBA" id="ARBA00022519"/>
    </source>
</evidence>
<comment type="function">
    <text evidence="14">Member of a two-component regulatory system.</text>
</comment>
<dbReference type="Pfam" id="PF02518">
    <property type="entry name" value="HATPase_c"/>
    <property type="match status" value="1"/>
</dbReference>
<feature type="domain" description="Histidine kinase" evidence="15">
    <location>
        <begin position="242"/>
        <end position="454"/>
    </location>
</feature>
<dbReference type="PANTHER" id="PTHR45436">
    <property type="entry name" value="SENSOR HISTIDINE KINASE YKOH"/>
    <property type="match status" value="1"/>
</dbReference>
<protein>
    <recommendedName>
        <fullName evidence="14">Sensor protein</fullName>
        <ecNumber evidence="14">2.7.13.3</ecNumber>
    </recommendedName>
</protein>
<dbReference type="SMART" id="SM00388">
    <property type="entry name" value="HisKA"/>
    <property type="match status" value="1"/>
</dbReference>
<dbReference type="InterPro" id="IPR036097">
    <property type="entry name" value="HisK_dim/P_sf"/>
</dbReference>
<dbReference type="InterPro" id="IPR004358">
    <property type="entry name" value="Sig_transdc_His_kin-like_C"/>
</dbReference>
<gene>
    <name evidence="17" type="ORF">KDW96_15330</name>
</gene>
<dbReference type="Gene3D" id="1.10.287.130">
    <property type="match status" value="1"/>
</dbReference>
<dbReference type="Pfam" id="PF00672">
    <property type="entry name" value="HAMP"/>
    <property type="match status" value="1"/>
</dbReference>
<keyword evidence="5" id="KW-0597">Phosphoprotein</keyword>
<dbReference type="InterPro" id="IPR048590">
    <property type="entry name" value="CusS-like_sensor"/>
</dbReference>
<evidence type="ECO:0000259" key="15">
    <source>
        <dbReference type="PROSITE" id="PS50109"/>
    </source>
</evidence>
<dbReference type="SUPFAM" id="SSF55874">
    <property type="entry name" value="ATPase domain of HSP90 chaperone/DNA topoisomerase II/histidine kinase"/>
    <property type="match status" value="1"/>
</dbReference>
<dbReference type="SMART" id="SM00387">
    <property type="entry name" value="HATPase_c"/>
    <property type="match status" value="1"/>
</dbReference>
<evidence type="ECO:0000259" key="16">
    <source>
        <dbReference type="PROSITE" id="PS50885"/>
    </source>
</evidence>
<dbReference type="SUPFAM" id="SSF158472">
    <property type="entry name" value="HAMP domain-like"/>
    <property type="match status" value="1"/>
</dbReference>
<dbReference type="Proteomes" id="UP001059672">
    <property type="component" value="Chromosome"/>
</dbReference>
<keyword evidence="6 14" id="KW-0808">Transferase</keyword>
<dbReference type="CDD" id="cd00082">
    <property type="entry name" value="HisKA"/>
    <property type="match status" value="1"/>
</dbReference>
<dbReference type="Gene3D" id="6.10.340.10">
    <property type="match status" value="1"/>
</dbReference>
<keyword evidence="9 14" id="KW-0418">Kinase</keyword>
<accession>A0ABY5HCU0</accession>
<evidence type="ECO:0000256" key="13">
    <source>
        <dbReference type="ARBA" id="ARBA00023136"/>
    </source>
</evidence>
<keyword evidence="4 14" id="KW-0997">Cell inner membrane</keyword>
<comment type="subcellular location">
    <subcellularLocation>
        <location evidence="2">Cell inner membrane</location>
        <topology evidence="2">Multi-pass membrane protein</topology>
    </subcellularLocation>
</comment>
<feature type="transmembrane region" description="Helical" evidence="14">
    <location>
        <begin position="160"/>
        <end position="180"/>
    </location>
</feature>
<dbReference type="InterPro" id="IPR036890">
    <property type="entry name" value="HATPase_C_sf"/>
</dbReference>
<dbReference type="NCBIfam" id="TIGR01386">
    <property type="entry name" value="cztS_silS_copS"/>
    <property type="match status" value="1"/>
</dbReference>
<organism evidence="17 18">
    <name type="scientific">Pseudomonas benzenivorans</name>
    <dbReference type="NCBI Taxonomy" id="556533"/>
    <lineage>
        <taxon>Bacteria</taxon>
        <taxon>Pseudomonadati</taxon>
        <taxon>Pseudomonadota</taxon>
        <taxon>Gammaproteobacteria</taxon>
        <taxon>Pseudomonadales</taxon>
        <taxon>Pseudomonadaceae</taxon>
        <taxon>Pseudomonas</taxon>
    </lineage>
</organism>
<dbReference type="CDD" id="cd06225">
    <property type="entry name" value="HAMP"/>
    <property type="match status" value="1"/>
</dbReference>
<keyword evidence="11 14" id="KW-1133">Transmembrane helix</keyword>
<evidence type="ECO:0000256" key="5">
    <source>
        <dbReference type="ARBA" id="ARBA00022553"/>
    </source>
</evidence>
<evidence type="ECO:0000256" key="10">
    <source>
        <dbReference type="ARBA" id="ARBA00022840"/>
    </source>
</evidence>
<dbReference type="InterPro" id="IPR003661">
    <property type="entry name" value="HisK_dim/P_dom"/>
</dbReference>
<name>A0ABY5HCU0_9PSED</name>
<evidence type="ECO:0000256" key="2">
    <source>
        <dbReference type="ARBA" id="ARBA00004429"/>
    </source>
</evidence>
<dbReference type="PANTHER" id="PTHR45436:SF15">
    <property type="entry name" value="SENSOR HISTIDINE KINASE CUSS"/>
    <property type="match status" value="1"/>
</dbReference>